<evidence type="ECO:0008006" key="3">
    <source>
        <dbReference type="Google" id="ProtNLM"/>
    </source>
</evidence>
<proteinExistence type="predicted"/>
<evidence type="ECO:0000313" key="1">
    <source>
        <dbReference type="EMBL" id="SFF87580.1"/>
    </source>
</evidence>
<dbReference type="AlphaFoldDB" id="A0A1I2M9H7"/>
<accession>A0A1I2M9H7</accession>
<dbReference type="EMBL" id="FOOQ01000001">
    <property type="protein sequence ID" value="SFF87580.1"/>
    <property type="molecule type" value="Genomic_DNA"/>
</dbReference>
<name>A0A1I2M9H7_9EURY</name>
<keyword evidence="2" id="KW-1185">Reference proteome</keyword>
<reference evidence="2" key="1">
    <citation type="submission" date="2016-10" db="EMBL/GenBank/DDBJ databases">
        <authorList>
            <person name="Varghese N."/>
            <person name="Submissions S."/>
        </authorList>
    </citation>
    <scope>NUCLEOTIDE SEQUENCE [LARGE SCALE GENOMIC DNA]</scope>
    <source>
        <strain evidence="2">CGMCC 1.7739</strain>
    </source>
</reference>
<protein>
    <recommendedName>
        <fullName evidence="3">Apea-like HEPN domain-containing protein</fullName>
    </recommendedName>
</protein>
<organism evidence="1 2">
    <name type="scientific">Halopelagius inordinatus</name>
    <dbReference type="NCBI Taxonomy" id="553467"/>
    <lineage>
        <taxon>Archaea</taxon>
        <taxon>Methanobacteriati</taxon>
        <taxon>Methanobacteriota</taxon>
        <taxon>Stenosarchaea group</taxon>
        <taxon>Halobacteria</taxon>
        <taxon>Halobacteriales</taxon>
        <taxon>Haloferacaceae</taxon>
    </lineage>
</organism>
<sequence>MTYTDIIKRYTHYVNNFSNEVGTFGEEPTAERLQEKGNYSLIGISTPLSRKCLLENNSDSPGIRDLSTETLSLLAVALTRLLRIQIADDHIEYWDYTTERISEWDNSSRIPSLVLNIKLINDLRRIKQTENTERDSESLERVVQYGPTVSLYLVYPTLEGLIKYICREDIEMNGEVKKGGKIRKLGPKSDPEYYEEEKVSSIGSLLWHLEMEEGDDIERTALKEMRKKIGELWDIDEDCVYGWIGSNRNESVHGTERPGTEYSTMMNLICLVSWIIIQRET</sequence>
<evidence type="ECO:0000313" key="2">
    <source>
        <dbReference type="Proteomes" id="UP000198876"/>
    </source>
</evidence>
<dbReference type="Proteomes" id="UP000198876">
    <property type="component" value="Unassembled WGS sequence"/>
</dbReference>
<gene>
    <name evidence="1" type="ORF">SAMN04488063_0618</name>
</gene>